<sequence>MIGIGLRAMILGGVRAVCTLTLEHPPSRSGSGLDMERTRTVLAAGVELCAAAAGCRLFDWALHNPYCGLLFRCHCTWPWAGGSAHCNVHHATGPKCPWCNVRNTPLHWLAWAIKDNFTVSAMVLAYVITWLAQTVGPSASPLLPKGGIVARPSVCLPILTRATAAMLTFALLGFVLGLVFYLGTDYPCFLFIVDDGPEGTLCGWRTSRTNTR</sequence>
<protein>
    <submittedName>
        <fullName evidence="3">Uncharacterized protein</fullName>
    </submittedName>
</protein>
<evidence type="ECO:0000313" key="3">
    <source>
        <dbReference type="EMBL" id="CAE0520436.1"/>
    </source>
</evidence>
<evidence type="ECO:0000256" key="2">
    <source>
        <dbReference type="SAM" id="SignalP"/>
    </source>
</evidence>
<name>A0A7S3RDB8_EMIHU</name>
<dbReference type="EMBL" id="HBIR01000381">
    <property type="protein sequence ID" value="CAE0520436.1"/>
    <property type="molecule type" value="Transcribed_RNA"/>
</dbReference>
<proteinExistence type="predicted"/>
<keyword evidence="1" id="KW-1133">Transmembrane helix</keyword>
<gene>
    <name evidence="3" type="ORF">EHUX00137_LOCUS288</name>
</gene>
<feature type="chain" id="PRO_5030918240" evidence="2">
    <location>
        <begin position="17"/>
        <end position="212"/>
    </location>
</feature>
<reference evidence="3" key="1">
    <citation type="submission" date="2021-01" db="EMBL/GenBank/DDBJ databases">
        <authorList>
            <person name="Corre E."/>
            <person name="Pelletier E."/>
            <person name="Niang G."/>
            <person name="Scheremetjew M."/>
            <person name="Finn R."/>
            <person name="Kale V."/>
            <person name="Holt S."/>
            <person name="Cochrane G."/>
            <person name="Meng A."/>
            <person name="Brown T."/>
            <person name="Cohen L."/>
        </authorList>
    </citation>
    <scope>NUCLEOTIDE SEQUENCE</scope>
    <source>
        <strain evidence="3">379</strain>
    </source>
</reference>
<keyword evidence="1" id="KW-0472">Membrane</keyword>
<organism evidence="3">
    <name type="scientific">Emiliania huxleyi</name>
    <name type="common">Coccolithophore</name>
    <name type="synonym">Pontosphaera huxleyi</name>
    <dbReference type="NCBI Taxonomy" id="2903"/>
    <lineage>
        <taxon>Eukaryota</taxon>
        <taxon>Haptista</taxon>
        <taxon>Haptophyta</taxon>
        <taxon>Prymnesiophyceae</taxon>
        <taxon>Isochrysidales</taxon>
        <taxon>Noelaerhabdaceae</taxon>
        <taxon>Emiliania</taxon>
    </lineage>
</organism>
<accession>A0A7S3RDB8</accession>
<feature type="transmembrane region" description="Helical" evidence="1">
    <location>
        <begin position="156"/>
        <end position="182"/>
    </location>
</feature>
<dbReference type="AlphaFoldDB" id="A0A7S3RDB8"/>
<keyword evidence="1" id="KW-0812">Transmembrane</keyword>
<feature type="signal peptide" evidence="2">
    <location>
        <begin position="1"/>
        <end position="16"/>
    </location>
</feature>
<keyword evidence="2" id="KW-0732">Signal</keyword>
<evidence type="ECO:0000256" key="1">
    <source>
        <dbReference type="SAM" id="Phobius"/>
    </source>
</evidence>